<evidence type="ECO:0000256" key="1">
    <source>
        <dbReference type="SAM" id="MobiDB-lite"/>
    </source>
</evidence>
<accession>H6RQ44</accession>
<reference evidence="2 3" key="1">
    <citation type="journal article" date="2012" name="J. Bacteriol.">
        <title>Genome Sequence of Blastococcus saxobsidens DD2, a Stone-Inhabiting Bacterium.</title>
        <authorList>
            <person name="Chouaia B."/>
            <person name="Crotti E."/>
            <person name="Brusetti L."/>
            <person name="Daffonchio D."/>
            <person name="Essoussi I."/>
            <person name="Nouioui I."/>
            <person name="Sbissi I."/>
            <person name="Ghodhbane-Gtari F."/>
            <person name="Gtari M."/>
            <person name="Vacherie B."/>
            <person name="Barbe V."/>
            <person name="Medigue C."/>
            <person name="Gury J."/>
            <person name="Pujic P."/>
            <person name="Normand P."/>
        </authorList>
    </citation>
    <scope>NUCLEOTIDE SEQUENCE [LARGE SCALE GENOMIC DNA]</scope>
    <source>
        <strain evidence="2 3">DD2</strain>
    </source>
</reference>
<dbReference type="HOGENOM" id="CLU_2300293_0_0_11"/>
<evidence type="ECO:0000313" key="2">
    <source>
        <dbReference type="EMBL" id="CCG02813.1"/>
    </source>
</evidence>
<reference evidence="3" key="2">
    <citation type="submission" date="2012-02" db="EMBL/GenBank/DDBJ databases">
        <title>Complete genome sequence of Blastococcus saxobsidens strain DD2.</title>
        <authorList>
            <person name="Genoscope."/>
        </authorList>
    </citation>
    <scope>NUCLEOTIDE SEQUENCE [LARGE SCALE GENOMIC DNA]</scope>
    <source>
        <strain evidence="3">DD2</strain>
    </source>
</reference>
<gene>
    <name evidence="2" type="ordered locus">BLASA_1897</name>
</gene>
<dbReference type="AlphaFoldDB" id="H6RQ44"/>
<name>H6RQ44_BLASD</name>
<feature type="compositionally biased region" description="Low complexity" evidence="1">
    <location>
        <begin position="68"/>
        <end position="90"/>
    </location>
</feature>
<proteinExistence type="predicted"/>
<dbReference type="KEGG" id="bsd:BLASA_1897"/>
<feature type="compositionally biased region" description="Basic residues" evidence="1">
    <location>
        <begin position="91"/>
        <end position="100"/>
    </location>
</feature>
<keyword evidence="3" id="KW-1185">Reference proteome</keyword>
<dbReference type="Proteomes" id="UP000007517">
    <property type="component" value="Chromosome"/>
</dbReference>
<evidence type="ECO:0000313" key="3">
    <source>
        <dbReference type="Proteomes" id="UP000007517"/>
    </source>
</evidence>
<organism evidence="2 3">
    <name type="scientific">Blastococcus saxobsidens (strain DD2)</name>
    <dbReference type="NCBI Taxonomy" id="1146883"/>
    <lineage>
        <taxon>Bacteria</taxon>
        <taxon>Bacillati</taxon>
        <taxon>Actinomycetota</taxon>
        <taxon>Actinomycetes</taxon>
        <taxon>Geodermatophilales</taxon>
        <taxon>Geodermatophilaceae</taxon>
        <taxon>Blastococcus</taxon>
    </lineage>
</organism>
<feature type="region of interest" description="Disordered" evidence="1">
    <location>
        <begin position="61"/>
        <end position="100"/>
    </location>
</feature>
<sequence>MLRRPADSARYPGCNFGKTLRSSGVLASMGLVGSAYHDAMVELFFATPKEKLVYQRAWPTRHEPDMGSSATSRASRTRGVGTAAGTTSTRRPTRRSSRSR</sequence>
<evidence type="ECO:0008006" key="4">
    <source>
        <dbReference type="Google" id="ProtNLM"/>
    </source>
</evidence>
<protein>
    <recommendedName>
        <fullName evidence="4">Transposase</fullName>
    </recommendedName>
</protein>
<dbReference type="EMBL" id="FO117623">
    <property type="protein sequence ID" value="CCG02813.1"/>
    <property type="molecule type" value="Genomic_DNA"/>
</dbReference>
<dbReference type="eggNOG" id="COG2801">
    <property type="taxonomic scope" value="Bacteria"/>
</dbReference>